<keyword evidence="1" id="KW-1133">Transmembrane helix</keyword>
<proteinExistence type="predicted"/>
<dbReference type="OrthoDB" id="1912077at2759"/>
<evidence type="ECO:0000313" key="2">
    <source>
        <dbReference type="EMBL" id="GFQ02936.1"/>
    </source>
</evidence>
<sequence>MAATRLSTMSKPSGIGLSNENSSNLTITLMVSRPRTLMCQSKVGLSSSGGDRKPVAAKAAGVLVSEPKTDKGVELALLLACVAEKMSQWMKFITKERPWRFHIQMFVEKAIIDCRFFTLLATAGSLLGSVLCFVEGCFLILESYFQYFHSLSQMSEQGHVVLLLIEAIDMFLVGTTMLVFGMALHLMFVGQDNFKGKGLQHTIRNSNLQKLPPWIGMECAVQAKSKIGHAVIMILQVQVLEKFKSIPVTNGVDLACFALAIFMSSASIFLLSRIAVARGDARC</sequence>
<reference evidence="2" key="1">
    <citation type="submission" date="2020-07" db="EMBL/GenBank/DDBJ databases">
        <title>Ethylene signaling mediates host invasion by parasitic plants.</title>
        <authorList>
            <person name="Yoshida S."/>
        </authorList>
    </citation>
    <scope>NUCLEOTIDE SEQUENCE</scope>
    <source>
        <strain evidence="2">Okayama</strain>
    </source>
</reference>
<dbReference type="AlphaFoldDB" id="A0A830D728"/>
<keyword evidence="1" id="KW-0472">Membrane</keyword>
<dbReference type="Proteomes" id="UP000653305">
    <property type="component" value="Unassembled WGS sequence"/>
</dbReference>
<protein>
    <submittedName>
        <fullName evidence="2">Uncharacterized protein</fullName>
    </submittedName>
</protein>
<dbReference type="InterPro" id="IPR005134">
    <property type="entry name" value="UPF0114"/>
</dbReference>
<dbReference type="EMBL" id="BMAC01000785">
    <property type="protein sequence ID" value="GFQ02936.1"/>
    <property type="molecule type" value="Genomic_DNA"/>
</dbReference>
<dbReference type="PANTHER" id="PTHR31721">
    <property type="entry name" value="OS06G0710300 PROTEIN"/>
    <property type="match status" value="1"/>
</dbReference>
<name>A0A830D728_9LAMI</name>
<keyword evidence="1" id="KW-0812">Transmembrane</keyword>
<accession>A0A830D728</accession>
<dbReference type="Pfam" id="PF03350">
    <property type="entry name" value="UPF0114"/>
    <property type="match status" value="1"/>
</dbReference>
<keyword evidence="3" id="KW-1185">Reference proteome</keyword>
<feature type="transmembrane region" description="Helical" evidence="1">
    <location>
        <begin position="116"/>
        <end position="141"/>
    </location>
</feature>
<feature type="transmembrane region" description="Helical" evidence="1">
    <location>
        <begin position="161"/>
        <end position="188"/>
    </location>
</feature>
<dbReference type="PANTHER" id="PTHR31721:SF3">
    <property type="entry name" value="EXPRESSED PROTEIN"/>
    <property type="match status" value="1"/>
</dbReference>
<feature type="transmembrane region" description="Helical" evidence="1">
    <location>
        <begin position="254"/>
        <end position="276"/>
    </location>
</feature>
<gene>
    <name evidence="2" type="ORF">PHJA_002437400</name>
</gene>
<evidence type="ECO:0000256" key="1">
    <source>
        <dbReference type="SAM" id="Phobius"/>
    </source>
</evidence>
<comment type="caution">
    <text evidence="2">The sequence shown here is derived from an EMBL/GenBank/DDBJ whole genome shotgun (WGS) entry which is preliminary data.</text>
</comment>
<evidence type="ECO:0000313" key="3">
    <source>
        <dbReference type="Proteomes" id="UP000653305"/>
    </source>
</evidence>
<organism evidence="2 3">
    <name type="scientific">Phtheirospermum japonicum</name>
    <dbReference type="NCBI Taxonomy" id="374723"/>
    <lineage>
        <taxon>Eukaryota</taxon>
        <taxon>Viridiplantae</taxon>
        <taxon>Streptophyta</taxon>
        <taxon>Embryophyta</taxon>
        <taxon>Tracheophyta</taxon>
        <taxon>Spermatophyta</taxon>
        <taxon>Magnoliopsida</taxon>
        <taxon>eudicotyledons</taxon>
        <taxon>Gunneridae</taxon>
        <taxon>Pentapetalae</taxon>
        <taxon>asterids</taxon>
        <taxon>lamiids</taxon>
        <taxon>Lamiales</taxon>
        <taxon>Orobanchaceae</taxon>
        <taxon>Orobanchaceae incertae sedis</taxon>
        <taxon>Phtheirospermum</taxon>
    </lineage>
</organism>